<protein>
    <submittedName>
        <fullName evidence="2">Copper chaperone CopZ</fullName>
    </submittedName>
</protein>
<comment type="caution">
    <text evidence="2">The sequence shown here is derived from an EMBL/GenBank/DDBJ whole genome shotgun (WGS) entry which is preliminary data.</text>
</comment>
<evidence type="ECO:0000313" key="2">
    <source>
        <dbReference type="EMBL" id="GAQ61796.1"/>
    </source>
</evidence>
<reference evidence="3" key="3">
    <citation type="submission" date="2016-02" db="EMBL/GenBank/DDBJ databases">
        <title>Draft genome of pathogenic Streptomyces sp. in Japan.</title>
        <authorList>
            <person name="Tomihama T."/>
            <person name="Ikenaga M."/>
            <person name="Sakai M."/>
            <person name="Okubo T."/>
            <person name="Ikeda S."/>
        </authorList>
    </citation>
    <scope>NUCLEOTIDE SEQUENCE [LARGE SCALE GENOMIC DNA]</scope>
    <source>
        <strain evidence="3">S58</strain>
    </source>
</reference>
<evidence type="ECO:0000313" key="3">
    <source>
        <dbReference type="Proteomes" id="UP000067448"/>
    </source>
</evidence>
<dbReference type="PROSITE" id="PS50846">
    <property type="entry name" value="HMA_2"/>
    <property type="match status" value="1"/>
</dbReference>
<dbReference type="Proteomes" id="UP000067448">
    <property type="component" value="Unassembled WGS sequence"/>
</dbReference>
<dbReference type="RefSeq" id="WP_059079670.1">
    <property type="nucleotide sequence ID" value="NZ_BCMM01000008.1"/>
</dbReference>
<reference evidence="2 3" key="2">
    <citation type="journal article" date="2016" name="Genome Announc.">
        <title>Draft Genome Sequences of Streptomyces scabiei S58, Streptomyces turgidiscabies T45, and Streptomyces acidiscabies a10, the Pathogens of Potato Common Scab, Isolated in Japan.</title>
        <authorList>
            <person name="Tomihama T."/>
            <person name="Nishi Y."/>
            <person name="Sakai M."/>
            <person name="Ikenaga M."/>
            <person name="Okubo T."/>
            <person name="Ikeda S."/>
        </authorList>
    </citation>
    <scope>NUCLEOTIDE SEQUENCE [LARGE SCALE GENOMIC DNA]</scope>
    <source>
        <strain evidence="2 3">S58</strain>
    </source>
</reference>
<reference evidence="3" key="1">
    <citation type="submission" date="2015-11" db="EMBL/GenBank/DDBJ databases">
        <authorList>
            <consortium name="Cross-ministerial Strategic Innovation Promotion Program (SIP) consortium"/>
            <person name="Tomihama T."/>
            <person name="Ikenaga M."/>
            <person name="Sakai M."/>
            <person name="Okubo T."/>
            <person name="Ikeda S."/>
        </authorList>
    </citation>
    <scope>NUCLEOTIDE SEQUENCE [LARGE SCALE GENOMIC DNA]</scope>
    <source>
        <strain evidence="3">S58</strain>
    </source>
</reference>
<dbReference type="Gene3D" id="3.30.70.100">
    <property type="match status" value="1"/>
</dbReference>
<dbReference type="EMBL" id="BCMM01000008">
    <property type="protein sequence ID" value="GAQ61796.1"/>
    <property type="molecule type" value="Genomic_DNA"/>
</dbReference>
<dbReference type="InterPro" id="IPR006121">
    <property type="entry name" value="HMA_dom"/>
</dbReference>
<dbReference type="PRINTS" id="PR00944">
    <property type="entry name" value="CUEXPORT"/>
</dbReference>
<sequence length="74" mass="7594">MAEKYFTVSGMSCEHCATSVAEEVAAVPGVTDVDVDIRAGLVTVHGEAAEDAAVRAAIVEAGYEVAEVVRRAAA</sequence>
<dbReference type="GO" id="GO:0006825">
    <property type="term" value="P:copper ion transport"/>
    <property type="evidence" value="ECO:0007669"/>
    <property type="project" value="InterPro"/>
</dbReference>
<name>A0A100JLM7_STRSC</name>
<dbReference type="CDD" id="cd00371">
    <property type="entry name" value="HMA"/>
    <property type="match status" value="1"/>
</dbReference>
<evidence type="ECO:0000259" key="1">
    <source>
        <dbReference type="PROSITE" id="PS50846"/>
    </source>
</evidence>
<accession>A0A100JLM7</accession>
<dbReference type="InterPro" id="IPR000428">
    <property type="entry name" value="Cu-bd"/>
</dbReference>
<dbReference type="InterPro" id="IPR036163">
    <property type="entry name" value="HMA_dom_sf"/>
</dbReference>
<dbReference type="SUPFAM" id="SSF55008">
    <property type="entry name" value="HMA, heavy metal-associated domain"/>
    <property type="match status" value="1"/>
</dbReference>
<dbReference type="OrthoDB" id="9813965at2"/>
<dbReference type="Pfam" id="PF00403">
    <property type="entry name" value="HMA"/>
    <property type="match status" value="1"/>
</dbReference>
<dbReference type="AlphaFoldDB" id="A0A100JLM7"/>
<proteinExistence type="predicted"/>
<gene>
    <name evidence="2" type="primary">copZ</name>
    <name evidence="2" type="ORF">SsS58_02150</name>
</gene>
<dbReference type="GO" id="GO:0005507">
    <property type="term" value="F:copper ion binding"/>
    <property type="evidence" value="ECO:0007669"/>
    <property type="project" value="InterPro"/>
</dbReference>
<feature type="domain" description="HMA" evidence="1">
    <location>
        <begin position="2"/>
        <end position="66"/>
    </location>
</feature>
<organism evidence="2 3">
    <name type="scientific">Streptomyces scabiei</name>
    <dbReference type="NCBI Taxonomy" id="1930"/>
    <lineage>
        <taxon>Bacteria</taxon>
        <taxon>Bacillati</taxon>
        <taxon>Actinomycetota</taxon>
        <taxon>Actinomycetes</taxon>
        <taxon>Kitasatosporales</taxon>
        <taxon>Streptomycetaceae</taxon>
        <taxon>Streptomyces</taxon>
    </lineage>
</organism>